<dbReference type="KEGG" id="lic:LIC_12149"/>
<organism evidence="2 3">
    <name type="scientific">Leptospira interrogans serogroup Icterohaemorrhagiae serovar copenhageni (strain Fiocruz L1-130)</name>
    <dbReference type="NCBI Taxonomy" id="267671"/>
    <lineage>
        <taxon>Bacteria</taxon>
        <taxon>Pseudomonadati</taxon>
        <taxon>Spirochaetota</taxon>
        <taxon>Spirochaetia</taxon>
        <taxon>Leptospirales</taxon>
        <taxon>Leptospiraceae</taxon>
        <taxon>Leptospira</taxon>
    </lineage>
</organism>
<protein>
    <submittedName>
        <fullName evidence="2">UDP-glucose 4-epimerase</fullName>
    </submittedName>
</protein>
<dbReference type="PANTHER" id="PTHR43245:SF23">
    <property type="entry name" value="NAD(P)-BINDING DOMAIN-CONTAINING PROTEIN"/>
    <property type="match status" value="1"/>
</dbReference>
<dbReference type="Pfam" id="PF01370">
    <property type="entry name" value="Epimerase"/>
    <property type="match status" value="1"/>
</dbReference>
<dbReference type="Proteomes" id="UP000007037">
    <property type="component" value="Chromosome I"/>
</dbReference>
<evidence type="ECO:0000313" key="3">
    <source>
        <dbReference type="Proteomes" id="UP000007037"/>
    </source>
</evidence>
<dbReference type="AlphaFoldDB" id="Q72QG4"/>
<dbReference type="InterPro" id="IPR050177">
    <property type="entry name" value="Lipid_A_modif_metabolic_enz"/>
</dbReference>
<dbReference type="EMBL" id="AE016823">
    <property type="protein sequence ID" value="AAS70720.1"/>
    <property type="molecule type" value="Genomic_DNA"/>
</dbReference>
<dbReference type="InterPro" id="IPR001509">
    <property type="entry name" value="Epimerase_deHydtase"/>
</dbReference>
<evidence type="ECO:0000313" key="2">
    <source>
        <dbReference type="EMBL" id="AAS70720.1"/>
    </source>
</evidence>
<dbReference type="HOGENOM" id="CLU_876600_0_0_12"/>
<gene>
    <name evidence="2" type="primary">galE</name>
    <name evidence="2" type="ordered locus">LIC_12149</name>
</gene>
<sequence length="320" mass="36100">MGLVILKRILITGSFGFLGGRIAQYFGQLNEYELILGTTKNFELPDYIRFGKVILIDWNSQASMEAACENVEYVIHCAGMNAQDATKDPQKAFEFNGHVTGRLMDAAIKNHSFKFIYFSTAHVYGNPLVGNVSEASPLTNEHPYAQSNLAGEREVSDRAVLGKIFGVNLRLSNAFGAPVNSKVNCWMLLVNDLCKQAVTTRKMILKTSGMQRRDFITIRDVCKAVEHLLRIKSNYKNDTYNVGGCMSLSVWEMANLVRERCKQTLGFLPELERVEPDRNEISMDFNYNVTKLLSTGFHYSNSFLSEIDDLLTFCNLHFKG</sequence>
<name>Q72QG4_LEPIC</name>
<dbReference type="PANTHER" id="PTHR43245">
    <property type="entry name" value="BIFUNCTIONAL POLYMYXIN RESISTANCE PROTEIN ARNA"/>
    <property type="match status" value="1"/>
</dbReference>
<dbReference type="Gene3D" id="3.40.50.720">
    <property type="entry name" value="NAD(P)-binding Rossmann-like Domain"/>
    <property type="match status" value="1"/>
</dbReference>
<dbReference type="CDD" id="cd08946">
    <property type="entry name" value="SDR_e"/>
    <property type="match status" value="1"/>
</dbReference>
<reference evidence="2 3" key="1">
    <citation type="journal article" date="2004" name="J. Bacteriol.">
        <title>Comparative genomics of two Leptospira interrogans serovars reveals novel insights into physiology and pathogenesis.</title>
        <authorList>
            <person name="Nascimento A.L."/>
            <person name="Ko A.I."/>
            <person name="Martins E.A."/>
            <person name="Monteiro-Vitorello C.B."/>
            <person name="Ho P.L."/>
            <person name="Haake D.A."/>
            <person name="Verjovski-Almeida S."/>
            <person name="Hartskeerl R.A."/>
            <person name="Marques M.V."/>
            <person name="Oliveira M.C."/>
            <person name="Menck C.F."/>
            <person name="Leite L.C."/>
            <person name="Carrer H."/>
            <person name="Coutinho L.L."/>
            <person name="Degrave W.M."/>
            <person name="Dellagostin O.A."/>
            <person name="El-Dorry H."/>
            <person name="Ferro E.S."/>
            <person name="Ferro M.I."/>
            <person name="Furlan L.R."/>
            <person name="Gamberini M."/>
            <person name="Giglioti E.A."/>
            <person name="Goes-Neto A."/>
            <person name="Goldman G.H."/>
            <person name="Goldman M.H."/>
            <person name="Harakava R."/>
            <person name="Jeronimo S.M."/>
            <person name="Junqueira-De-Azevedo I.L."/>
            <person name="Kimura E.T."/>
            <person name="Kuramae E.E."/>
            <person name="Lemos E.G."/>
            <person name="Lemos M.V."/>
            <person name="Marino C.L."/>
            <person name="Nunes L.R."/>
            <person name="De Oliveira R.C."/>
            <person name="Pereira G.G."/>
            <person name="Reis M.S."/>
            <person name="Schriefer A."/>
            <person name="Siqueira W.J."/>
            <person name="Sommer P."/>
            <person name="Tsai S.M."/>
            <person name="Simpson A.J."/>
            <person name="Ferro J.A."/>
            <person name="Camargo L.E."/>
            <person name="Kitajima J.P."/>
            <person name="Setubal J.C."/>
            <person name="Van Sluys M.A."/>
        </authorList>
    </citation>
    <scope>NUCLEOTIDE SEQUENCE [LARGE SCALE GENOMIC DNA]</scope>
    <source>
        <strain evidence="2 3">Fiocruz L1-130</strain>
    </source>
</reference>
<evidence type="ECO:0000259" key="1">
    <source>
        <dbReference type="Pfam" id="PF01370"/>
    </source>
</evidence>
<dbReference type="SUPFAM" id="SSF51735">
    <property type="entry name" value="NAD(P)-binding Rossmann-fold domains"/>
    <property type="match status" value="1"/>
</dbReference>
<feature type="domain" description="NAD-dependent epimerase/dehydratase" evidence="1">
    <location>
        <begin position="9"/>
        <end position="243"/>
    </location>
</feature>
<accession>Q72QG4</accession>
<dbReference type="InterPro" id="IPR036291">
    <property type="entry name" value="NAD(P)-bd_dom_sf"/>
</dbReference>
<proteinExistence type="predicted"/>